<dbReference type="Proteomes" id="UP001314263">
    <property type="component" value="Unassembled WGS sequence"/>
</dbReference>
<evidence type="ECO:0000256" key="1">
    <source>
        <dbReference type="SAM" id="MobiDB-lite"/>
    </source>
</evidence>
<protein>
    <recommendedName>
        <fullName evidence="4">Nicotinate-nucleotide adenylyltransferase</fullName>
    </recommendedName>
</protein>
<reference evidence="2 3" key="1">
    <citation type="submission" date="2023-10" db="EMBL/GenBank/DDBJ databases">
        <authorList>
            <person name="Maclean D."/>
            <person name="Macfadyen A."/>
        </authorList>
    </citation>
    <scope>NUCLEOTIDE SEQUENCE [LARGE SCALE GENOMIC DNA]</scope>
</reference>
<dbReference type="AlphaFoldDB" id="A0AAV1HSE5"/>
<organism evidence="2 3">
    <name type="scientific">Coccomyxa viridis</name>
    <dbReference type="NCBI Taxonomy" id="1274662"/>
    <lineage>
        <taxon>Eukaryota</taxon>
        <taxon>Viridiplantae</taxon>
        <taxon>Chlorophyta</taxon>
        <taxon>core chlorophytes</taxon>
        <taxon>Trebouxiophyceae</taxon>
        <taxon>Trebouxiophyceae incertae sedis</taxon>
        <taxon>Coccomyxaceae</taxon>
        <taxon>Coccomyxa</taxon>
    </lineage>
</organism>
<proteinExistence type="predicted"/>
<keyword evidence="3" id="KW-1185">Reference proteome</keyword>
<accession>A0AAV1HSE5</accession>
<gene>
    <name evidence="2" type="ORF">CVIRNUC_001171</name>
</gene>
<evidence type="ECO:0000313" key="3">
    <source>
        <dbReference type="Proteomes" id="UP001314263"/>
    </source>
</evidence>
<evidence type="ECO:0008006" key="4">
    <source>
        <dbReference type="Google" id="ProtNLM"/>
    </source>
</evidence>
<comment type="caution">
    <text evidence="2">The sequence shown here is derived from an EMBL/GenBank/DDBJ whole genome shotgun (WGS) entry which is preliminary data.</text>
</comment>
<evidence type="ECO:0000313" key="2">
    <source>
        <dbReference type="EMBL" id="CAK0739501.1"/>
    </source>
</evidence>
<dbReference type="EMBL" id="CAUYUE010000002">
    <property type="protein sequence ID" value="CAK0739501.1"/>
    <property type="molecule type" value="Genomic_DNA"/>
</dbReference>
<name>A0AAV1HSE5_9CHLO</name>
<sequence>MAMAGLHMQNLLIPSNRAIPLQASHQKLNAKSAASAIRDAPVRSHPLSKPRIRPQLAKRRDRTAILATAEGSSPTERQFSRAAAKALEINLDPKWYGSLAEIGAGQEVARWFFRVGGAAGTIAKSVSAYDMTISDSMYGAAKRYVTRERVEAMLDYEFLQCKLTLRKERGDKAHFFAFADTLTTKAFNRDNECHGWLGLKYQSAPRQEPNTVVMHIRMLDKTAQLQQEAVGVLGINLIHACFTLGDNTAAIIGCLLEELNRARVEVDLISFDGPTFENWDNRVAALRLVQKELCDAALFDPSGGLQIPQETLYKKNVLLMRGRFRPFTLLHNDMLQGAASQFFCEVPSQSGTSGQLGMAGDTYDECVYREDTLVLLELTTRDMMEGGDLLDWTSDHGIQEDAFIQRIEALSTMGYSVLLSNYRRYFKVANYLATFTRESIVIALGLPSLVELFKEKHYKDLDGGILEGFGRLLKFDLRIYVYPTLDAKTGKVITAENVQVEPSVQKLYDYIYERGTIVPVEDYSMELLSQGDISKRVTESIRTATSDWENLVPQHVRDQIKSLKLLGYTDRPHSQLLPGNGNGMSNGQGTSKASNGASKEGAPATAA</sequence>
<feature type="compositionally biased region" description="Polar residues" evidence="1">
    <location>
        <begin position="587"/>
        <end position="597"/>
    </location>
</feature>
<feature type="region of interest" description="Disordered" evidence="1">
    <location>
        <begin position="572"/>
        <end position="607"/>
    </location>
</feature>